<feature type="signal peptide" evidence="1">
    <location>
        <begin position="1"/>
        <end position="19"/>
    </location>
</feature>
<dbReference type="EMBL" id="HBJA01066876">
    <property type="protein sequence ID" value="CAE0812385.1"/>
    <property type="molecule type" value="Transcribed_RNA"/>
</dbReference>
<gene>
    <name evidence="2" type="ORF">EGYM00163_LOCUS23535</name>
</gene>
<protein>
    <recommendedName>
        <fullName evidence="3">Secreted protein</fullName>
    </recommendedName>
</protein>
<name>A0A7S4D112_9EUGL</name>
<reference evidence="2" key="1">
    <citation type="submission" date="2021-01" db="EMBL/GenBank/DDBJ databases">
        <authorList>
            <person name="Corre E."/>
            <person name="Pelletier E."/>
            <person name="Niang G."/>
            <person name="Scheremetjew M."/>
            <person name="Finn R."/>
            <person name="Kale V."/>
            <person name="Holt S."/>
            <person name="Cochrane G."/>
            <person name="Meng A."/>
            <person name="Brown T."/>
            <person name="Cohen L."/>
        </authorList>
    </citation>
    <scope>NUCLEOTIDE SEQUENCE</scope>
    <source>
        <strain evidence="2">CCMP1594</strain>
    </source>
</reference>
<sequence length="101" mass="11046">MSVVLLCVALHGRSMCVYAPSDISVRQQCVIGCMAEDLLTLWRPCEGTTGTAVQGRRLLHSVFYVEERLQVSCENQAARLFFFCTAGTPPQQSLAHGLAIS</sequence>
<accession>A0A7S4D112</accession>
<evidence type="ECO:0008006" key="3">
    <source>
        <dbReference type="Google" id="ProtNLM"/>
    </source>
</evidence>
<keyword evidence="1" id="KW-0732">Signal</keyword>
<proteinExistence type="predicted"/>
<feature type="chain" id="PRO_5030538638" description="Secreted protein" evidence="1">
    <location>
        <begin position="20"/>
        <end position="101"/>
    </location>
</feature>
<evidence type="ECO:0000313" key="2">
    <source>
        <dbReference type="EMBL" id="CAE0812385.1"/>
    </source>
</evidence>
<organism evidence="2">
    <name type="scientific">Eutreptiella gymnastica</name>
    <dbReference type="NCBI Taxonomy" id="73025"/>
    <lineage>
        <taxon>Eukaryota</taxon>
        <taxon>Discoba</taxon>
        <taxon>Euglenozoa</taxon>
        <taxon>Euglenida</taxon>
        <taxon>Spirocuta</taxon>
        <taxon>Euglenophyceae</taxon>
        <taxon>Eutreptiales</taxon>
        <taxon>Eutreptiaceae</taxon>
        <taxon>Eutreptiella</taxon>
    </lineage>
</organism>
<dbReference type="AlphaFoldDB" id="A0A7S4D112"/>
<evidence type="ECO:0000256" key="1">
    <source>
        <dbReference type="SAM" id="SignalP"/>
    </source>
</evidence>